<keyword evidence="2" id="KW-1185">Reference proteome</keyword>
<evidence type="ECO:0000313" key="2">
    <source>
        <dbReference type="Proteomes" id="UP001058074"/>
    </source>
</evidence>
<dbReference type="EMBL" id="BROD01000001">
    <property type="protein sequence ID" value="GKX66820.1"/>
    <property type="molecule type" value="Genomic_DNA"/>
</dbReference>
<sequence length="278" mass="31860">MKSLNKSILLFALIIAAAVFFIIIKQPLISILILGVYIICKFYIRKYVRLSRKANRAYLSKDYKTALTLIEEASLIPTCNAKTISSFVFLTLKQGSPDNLLEKIDAILANNTTLKQKDRNFIELHKALVYWNINDLDSALKIAENIYKIDKEPFTYELYGFFLIQKGDLENAFNINLEGTKIPNSTKVITTNLGETYFRQGEIDKAADIFTSQIKEKVKFVEPHYYMGVIQHMRGEDETALRTLESALYCPKSLLTSISAEDIKNRIFEIDPNFKIED</sequence>
<evidence type="ECO:0000313" key="1">
    <source>
        <dbReference type="EMBL" id="GKX66820.1"/>
    </source>
</evidence>
<accession>A0ACB5RCG1</accession>
<reference evidence="1" key="1">
    <citation type="journal article" date="2025" name="Int. J. Syst. Evol. Microbiol.">
        <title>Inconstantimicrobium mannanitabidum sp. nov., a novel member of the family Clostridiaceae isolated from anoxic soil under the treatment of reductive soil disinfestation.</title>
        <authorList>
            <person name="Ueki A."/>
            <person name="Tonouchi A."/>
            <person name="Honma S."/>
            <person name="Kaku N."/>
            <person name="Ueki K."/>
        </authorList>
    </citation>
    <scope>NUCLEOTIDE SEQUENCE</scope>
    <source>
        <strain evidence="1">TW13</strain>
    </source>
</reference>
<gene>
    <name evidence="1" type="ORF">rsdtw13_20780</name>
</gene>
<protein>
    <submittedName>
        <fullName evidence="1">Uncharacterized protein</fullName>
    </submittedName>
</protein>
<name>A0ACB5RCG1_9CLOT</name>
<dbReference type="Proteomes" id="UP001058074">
    <property type="component" value="Unassembled WGS sequence"/>
</dbReference>
<comment type="caution">
    <text evidence="1">The sequence shown here is derived from an EMBL/GenBank/DDBJ whole genome shotgun (WGS) entry which is preliminary data.</text>
</comment>
<proteinExistence type="predicted"/>
<organism evidence="1 2">
    <name type="scientific">Inconstantimicrobium mannanitabidum</name>
    <dbReference type="NCBI Taxonomy" id="1604901"/>
    <lineage>
        <taxon>Bacteria</taxon>
        <taxon>Bacillati</taxon>
        <taxon>Bacillota</taxon>
        <taxon>Clostridia</taxon>
        <taxon>Eubacteriales</taxon>
        <taxon>Clostridiaceae</taxon>
        <taxon>Inconstantimicrobium</taxon>
    </lineage>
</organism>